<organism evidence="2 3">
    <name type="scientific">Rubidibacter lacunae KORDI 51-2</name>
    <dbReference type="NCBI Taxonomy" id="582515"/>
    <lineage>
        <taxon>Bacteria</taxon>
        <taxon>Bacillati</taxon>
        <taxon>Cyanobacteriota</taxon>
        <taxon>Cyanophyceae</taxon>
        <taxon>Oscillatoriophycideae</taxon>
        <taxon>Chroococcales</taxon>
        <taxon>Aphanothecaceae</taxon>
        <taxon>Rubidibacter</taxon>
    </lineage>
</organism>
<protein>
    <submittedName>
        <fullName evidence="2">Uncharacterized protein</fullName>
    </submittedName>
</protein>
<feature type="chain" id="PRO_5004659255" evidence="1">
    <location>
        <begin position="32"/>
        <end position="126"/>
    </location>
</feature>
<dbReference type="EMBL" id="ASSJ01000028">
    <property type="protein sequence ID" value="ERN42271.1"/>
    <property type="molecule type" value="Genomic_DNA"/>
</dbReference>
<dbReference type="OrthoDB" id="495371at2"/>
<accession>U5DKQ5</accession>
<evidence type="ECO:0000313" key="3">
    <source>
        <dbReference type="Proteomes" id="UP000016960"/>
    </source>
</evidence>
<evidence type="ECO:0000313" key="2">
    <source>
        <dbReference type="EMBL" id="ERN42271.1"/>
    </source>
</evidence>
<keyword evidence="1" id="KW-0732">Signal</keyword>
<dbReference type="RefSeq" id="WP_022605366.1">
    <property type="nucleotide sequence ID" value="NZ_ASSJ01000028.1"/>
</dbReference>
<proteinExistence type="predicted"/>
<dbReference type="InParanoid" id="U5DKQ5"/>
<feature type="signal peptide" evidence="1">
    <location>
        <begin position="1"/>
        <end position="31"/>
    </location>
</feature>
<gene>
    <name evidence="2" type="ORF">KR51_00010450</name>
</gene>
<dbReference type="AlphaFoldDB" id="U5DKQ5"/>
<dbReference type="STRING" id="582515.KR51_00010450"/>
<name>U5DKQ5_9CHRO</name>
<dbReference type="Proteomes" id="UP000016960">
    <property type="component" value="Unassembled WGS sequence"/>
</dbReference>
<comment type="caution">
    <text evidence="2">The sequence shown here is derived from an EMBL/GenBank/DDBJ whole genome shotgun (WGS) entry which is preliminary data.</text>
</comment>
<keyword evidence="3" id="KW-1185">Reference proteome</keyword>
<evidence type="ECO:0000256" key="1">
    <source>
        <dbReference type="SAM" id="SignalP"/>
    </source>
</evidence>
<reference evidence="2 3" key="1">
    <citation type="submission" date="2013-05" db="EMBL/GenBank/DDBJ databases">
        <title>Draft genome sequence of Rubidibacter lacunae KORDI 51-2.</title>
        <authorList>
            <person name="Choi D.H."/>
            <person name="Noh J.H."/>
            <person name="Kwon K.-K."/>
            <person name="Lee J.-H."/>
            <person name="Ryu J.-Y."/>
        </authorList>
    </citation>
    <scope>NUCLEOTIDE SEQUENCE [LARGE SCALE GENOMIC DNA]</scope>
    <source>
        <strain evidence="2 3">KORDI 51-2</strain>
    </source>
</reference>
<sequence>MRSATLRFRPDLFTLALLGSTQIACSAVAPAADSIPLAQEIAKIPELMATSRAMWLDGTVSARAPFLDGGAYQLQDDSGTIWVFVETASLPNVGDRVRLLGEATRAQIELNARDWGEVFVRERERF</sequence>